<dbReference type="Gene3D" id="1.10.10.60">
    <property type="entry name" value="Homeodomain-like"/>
    <property type="match status" value="1"/>
</dbReference>
<dbReference type="GO" id="GO:0043565">
    <property type="term" value="F:sequence-specific DNA binding"/>
    <property type="evidence" value="ECO:0007669"/>
    <property type="project" value="InterPro"/>
</dbReference>
<protein>
    <submittedName>
        <fullName evidence="5">AraC family transcriptional regulator</fullName>
    </submittedName>
</protein>
<evidence type="ECO:0000313" key="6">
    <source>
        <dbReference type="Proteomes" id="UP001336250"/>
    </source>
</evidence>
<dbReference type="EMBL" id="JAZIBG010000058">
    <property type="protein sequence ID" value="MEF7617529.1"/>
    <property type="molecule type" value="Genomic_DNA"/>
</dbReference>
<dbReference type="GO" id="GO:0003700">
    <property type="term" value="F:DNA-binding transcription factor activity"/>
    <property type="evidence" value="ECO:0007669"/>
    <property type="project" value="InterPro"/>
</dbReference>
<evidence type="ECO:0000256" key="2">
    <source>
        <dbReference type="ARBA" id="ARBA00023125"/>
    </source>
</evidence>
<feature type="domain" description="HTH araC/xylS-type" evidence="4">
    <location>
        <begin position="210"/>
        <end position="308"/>
    </location>
</feature>
<dbReference type="InterPro" id="IPR018062">
    <property type="entry name" value="HTH_AraC-typ_CS"/>
</dbReference>
<dbReference type="InterPro" id="IPR050204">
    <property type="entry name" value="AraC_XylS_family_regulators"/>
</dbReference>
<evidence type="ECO:0000256" key="1">
    <source>
        <dbReference type="ARBA" id="ARBA00023015"/>
    </source>
</evidence>
<dbReference type="AlphaFoldDB" id="A0AAW9QE40"/>
<keyword evidence="3" id="KW-0804">Transcription</keyword>
<dbReference type="InterPro" id="IPR032783">
    <property type="entry name" value="AraC_lig"/>
</dbReference>
<dbReference type="PANTHER" id="PTHR46796">
    <property type="entry name" value="HTH-TYPE TRANSCRIPTIONAL ACTIVATOR RHAS-RELATED"/>
    <property type="match status" value="1"/>
</dbReference>
<keyword evidence="6" id="KW-1185">Reference proteome</keyword>
<evidence type="ECO:0000259" key="4">
    <source>
        <dbReference type="PROSITE" id="PS01124"/>
    </source>
</evidence>
<keyword evidence="2" id="KW-0238">DNA-binding</keyword>
<comment type="caution">
    <text evidence="5">The sequence shown here is derived from an EMBL/GenBank/DDBJ whole genome shotgun (WGS) entry which is preliminary data.</text>
</comment>
<accession>A0AAW9QE40</accession>
<dbReference type="Pfam" id="PF12852">
    <property type="entry name" value="Cupin_6"/>
    <property type="match status" value="1"/>
</dbReference>
<dbReference type="PROSITE" id="PS01124">
    <property type="entry name" value="HTH_ARAC_FAMILY_2"/>
    <property type="match status" value="1"/>
</dbReference>
<reference evidence="5 6" key="1">
    <citation type="submission" date="2024-02" db="EMBL/GenBank/DDBJ databases">
        <title>Genome sequence of Aquincola sp. MAHUQ-54.</title>
        <authorList>
            <person name="Huq M.A."/>
        </authorList>
    </citation>
    <scope>NUCLEOTIDE SEQUENCE [LARGE SCALE GENOMIC DNA]</scope>
    <source>
        <strain evidence="5 6">MAHUQ-54</strain>
    </source>
</reference>
<evidence type="ECO:0000313" key="5">
    <source>
        <dbReference type="EMBL" id="MEF7617529.1"/>
    </source>
</evidence>
<dbReference type="PROSITE" id="PS00041">
    <property type="entry name" value="HTH_ARAC_FAMILY_1"/>
    <property type="match status" value="2"/>
</dbReference>
<dbReference type="SUPFAM" id="SSF46689">
    <property type="entry name" value="Homeodomain-like"/>
    <property type="match status" value="2"/>
</dbReference>
<sequence length="317" mass="33804">MDVLSEVLSICRSEGAVTARFELSAPWALRSEGVSGAMIRMARGAPFWITLAGARPVRAEPGDLLMLPLGAAHTIASAPGVSPVPFATMIARHAVGPLDENPLVFAHGGGGAATDMFSALVWFSAYCRHAVFGLLPPLVHIRASALPIAGSLASTMEALVTETLDRRPGWRASAARMGELLLINLLREHLGKAAGTGEGWLRGLGDPAIARAIMAIHRAPQQGWTVESLAAQAGMSRSRFSERFRTLMGATPIGYLTAHRMALAAQRLEAGVLPVSRIAEEAGYESDKVFARAFRRWSGLTPAAWTRREAGRRTLLG</sequence>
<proteinExistence type="predicted"/>
<dbReference type="InterPro" id="IPR009057">
    <property type="entry name" value="Homeodomain-like_sf"/>
</dbReference>
<dbReference type="Proteomes" id="UP001336250">
    <property type="component" value="Unassembled WGS sequence"/>
</dbReference>
<organism evidence="5 6">
    <name type="scientific">Aquincola agrisoli</name>
    <dbReference type="NCBI Taxonomy" id="3119538"/>
    <lineage>
        <taxon>Bacteria</taxon>
        <taxon>Pseudomonadati</taxon>
        <taxon>Pseudomonadota</taxon>
        <taxon>Betaproteobacteria</taxon>
        <taxon>Burkholderiales</taxon>
        <taxon>Sphaerotilaceae</taxon>
        <taxon>Aquincola</taxon>
    </lineage>
</organism>
<dbReference type="PANTHER" id="PTHR46796:SF7">
    <property type="entry name" value="ARAC FAMILY TRANSCRIPTIONAL REGULATOR"/>
    <property type="match status" value="1"/>
</dbReference>
<evidence type="ECO:0000256" key="3">
    <source>
        <dbReference type="ARBA" id="ARBA00023163"/>
    </source>
</evidence>
<dbReference type="InterPro" id="IPR018060">
    <property type="entry name" value="HTH_AraC"/>
</dbReference>
<gene>
    <name evidence="5" type="ORF">V4F39_26705</name>
</gene>
<name>A0AAW9QE40_9BURK</name>
<dbReference type="RefSeq" id="WP_332293292.1">
    <property type="nucleotide sequence ID" value="NZ_JAZIBG010000058.1"/>
</dbReference>
<keyword evidence="1" id="KW-0805">Transcription regulation</keyword>
<dbReference type="Pfam" id="PF12833">
    <property type="entry name" value="HTH_18"/>
    <property type="match status" value="1"/>
</dbReference>
<dbReference type="SMART" id="SM00342">
    <property type="entry name" value="HTH_ARAC"/>
    <property type="match status" value="1"/>
</dbReference>